<keyword evidence="12" id="KW-1185">Reference proteome</keyword>
<dbReference type="InterPro" id="IPR011032">
    <property type="entry name" value="GroES-like_sf"/>
</dbReference>
<keyword evidence="5" id="KW-0560">Oxidoreductase</keyword>
<dbReference type="GO" id="GO:0005829">
    <property type="term" value="C:cytosol"/>
    <property type="evidence" value="ECO:0007669"/>
    <property type="project" value="TreeGrafter"/>
</dbReference>
<gene>
    <name evidence="11" type="ORF">OLEA9_A059588</name>
</gene>
<evidence type="ECO:0000313" key="12">
    <source>
        <dbReference type="Proteomes" id="UP000594638"/>
    </source>
</evidence>
<evidence type="ECO:0000313" key="11">
    <source>
        <dbReference type="EMBL" id="CAA2997912.1"/>
    </source>
</evidence>
<evidence type="ECO:0000256" key="5">
    <source>
        <dbReference type="ARBA" id="ARBA00023002"/>
    </source>
</evidence>
<evidence type="ECO:0000256" key="4">
    <source>
        <dbReference type="ARBA" id="ARBA00022833"/>
    </source>
</evidence>
<name>A0A8S0T1G1_OLEEU</name>
<keyword evidence="6" id="KW-0520">NAD</keyword>
<evidence type="ECO:0000256" key="8">
    <source>
        <dbReference type="RuleBase" id="RU361277"/>
    </source>
</evidence>
<dbReference type="FunFam" id="3.40.50.720:FF:000003">
    <property type="entry name" value="S-(hydroxymethyl)glutathione dehydrogenase"/>
    <property type="match status" value="1"/>
</dbReference>
<comment type="caution">
    <text evidence="11">The sequence shown here is derived from an EMBL/GenBank/DDBJ whole genome shotgun (WGS) entry which is preliminary data.</text>
</comment>
<proteinExistence type="inferred from homology"/>
<sequence length="398" mass="43286">MSLYRTVTGQYSPICNQVSTMTRGNPGVITCKAAVVWKSGDPLKIEEIQVDPPKSSEVRIKMLCASLCHTDFLCRNGLPVPLFPRIPGHEGVGMIESVGEGITNLKEGDVVMPLYLGECGECLNCKSGKTNLCHKYPLNFTGLMPDGTSRMHIGDQIIYHHFSCGTWSEYVVIDANFAVKVDPRVSLAHASFLCCGFTTGFGSAWREVTIEKGSTVAVIGVGAVGLGVIEAARMNGASRIIGIDINNLKKKKGEVFGMTEFINPKESDKPVSELIKETTGGLGVDYCYECTGVPELLNEAIEGSKVGLGTIVFIGAGLHLSGELKYIPLLCGRTIKGSIYGGVRPQTDLPKIVEKCINKEIQLDELLTHEVSLEEINKAWEYLKHPNCVKVVIKYNNE</sequence>
<organism evidence="11 12">
    <name type="scientific">Olea europaea subsp. europaea</name>
    <dbReference type="NCBI Taxonomy" id="158383"/>
    <lineage>
        <taxon>Eukaryota</taxon>
        <taxon>Viridiplantae</taxon>
        <taxon>Streptophyta</taxon>
        <taxon>Embryophyta</taxon>
        <taxon>Tracheophyta</taxon>
        <taxon>Spermatophyta</taxon>
        <taxon>Magnoliopsida</taxon>
        <taxon>eudicotyledons</taxon>
        <taxon>Gunneridae</taxon>
        <taxon>Pentapetalae</taxon>
        <taxon>asterids</taxon>
        <taxon>lamiids</taxon>
        <taxon>Lamiales</taxon>
        <taxon>Oleaceae</taxon>
        <taxon>Oleeae</taxon>
        <taxon>Olea</taxon>
    </lineage>
</organism>
<evidence type="ECO:0000256" key="3">
    <source>
        <dbReference type="ARBA" id="ARBA00022723"/>
    </source>
</evidence>
<dbReference type="GO" id="GO:0051903">
    <property type="term" value="F:S-(hydroxymethyl)glutathione dehydrogenase [NAD(P)+] activity"/>
    <property type="evidence" value="ECO:0007669"/>
    <property type="project" value="TreeGrafter"/>
</dbReference>
<dbReference type="AlphaFoldDB" id="A0A8S0T1G1"/>
<dbReference type="OrthoDB" id="417550at2759"/>
<keyword evidence="3 8" id="KW-0479">Metal-binding</keyword>
<dbReference type="Proteomes" id="UP000594638">
    <property type="component" value="Unassembled WGS sequence"/>
</dbReference>
<dbReference type="GO" id="GO:0008270">
    <property type="term" value="F:zinc ion binding"/>
    <property type="evidence" value="ECO:0007669"/>
    <property type="project" value="InterPro"/>
</dbReference>
<dbReference type="InterPro" id="IPR036291">
    <property type="entry name" value="NAD(P)-bd_dom_sf"/>
</dbReference>
<dbReference type="CDD" id="cd08277">
    <property type="entry name" value="liver_alcohol_DH_like"/>
    <property type="match status" value="1"/>
</dbReference>
<comment type="subunit">
    <text evidence="2">Homodimer.</text>
</comment>
<feature type="domain" description="Alcohol dehydrogenase-like N-terminal" evidence="10">
    <location>
        <begin position="55"/>
        <end position="182"/>
    </location>
</feature>
<dbReference type="Pfam" id="PF08240">
    <property type="entry name" value="ADH_N"/>
    <property type="match status" value="1"/>
</dbReference>
<dbReference type="Pfam" id="PF00107">
    <property type="entry name" value="ADH_zinc_N"/>
    <property type="match status" value="1"/>
</dbReference>
<evidence type="ECO:0000256" key="6">
    <source>
        <dbReference type="ARBA" id="ARBA00023027"/>
    </source>
</evidence>
<dbReference type="Gene3D" id="3.40.50.720">
    <property type="entry name" value="NAD(P)-binding Rossmann-like Domain"/>
    <property type="match status" value="1"/>
</dbReference>
<dbReference type="PANTHER" id="PTHR43880">
    <property type="entry name" value="ALCOHOL DEHYDROGENASE"/>
    <property type="match status" value="1"/>
</dbReference>
<evidence type="ECO:0000256" key="7">
    <source>
        <dbReference type="ARBA" id="ARBA00060764"/>
    </source>
</evidence>
<dbReference type="PROSITE" id="PS00059">
    <property type="entry name" value="ADH_ZINC"/>
    <property type="match status" value="1"/>
</dbReference>
<evidence type="ECO:0000256" key="2">
    <source>
        <dbReference type="ARBA" id="ARBA00011738"/>
    </source>
</evidence>
<reference evidence="11 12" key="1">
    <citation type="submission" date="2019-12" db="EMBL/GenBank/DDBJ databases">
        <authorList>
            <person name="Alioto T."/>
            <person name="Alioto T."/>
            <person name="Gomez Garrido J."/>
        </authorList>
    </citation>
    <scope>NUCLEOTIDE SEQUENCE [LARGE SCALE GENOMIC DNA]</scope>
</reference>
<dbReference type="GO" id="GO:0046294">
    <property type="term" value="P:formaldehyde catabolic process"/>
    <property type="evidence" value="ECO:0007669"/>
    <property type="project" value="TreeGrafter"/>
</dbReference>
<accession>A0A8S0T1G1</accession>
<evidence type="ECO:0000256" key="1">
    <source>
        <dbReference type="ARBA" id="ARBA00001947"/>
    </source>
</evidence>
<dbReference type="Gene3D" id="3.90.180.10">
    <property type="entry name" value="Medium-chain alcohol dehydrogenases, catalytic domain"/>
    <property type="match status" value="1"/>
</dbReference>
<dbReference type="InterPro" id="IPR013149">
    <property type="entry name" value="ADH-like_C"/>
</dbReference>
<keyword evidence="4 8" id="KW-0862">Zinc</keyword>
<dbReference type="SUPFAM" id="SSF51735">
    <property type="entry name" value="NAD(P)-binding Rossmann-fold domains"/>
    <property type="match status" value="1"/>
</dbReference>
<protein>
    <submittedName>
        <fullName evidence="11">Alcohol dehydrogenase class-3-like</fullName>
    </submittedName>
</protein>
<evidence type="ECO:0000259" key="10">
    <source>
        <dbReference type="Pfam" id="PF08240"/>
    </source>
</evidence>
<feature type="domain" description="Alcohol dehydrogenase-like C-terminal" evidence="9">
    <location>
        <begin position="223"/>
        <end position="354"/>
    </location>
</feature>
<dbReference type="InterPro" id="IPR013154">
    <property type="entry name" value="ADH-like_N"/>
</dbReference>
<dbReference type="SUPFAM" id="SSF50129">
    <property type="entry name" value="GroES-like"/>
    <property type="match status" value="2"/>
</dbReference>
<dbReference type="FunFam" id="3.90.180.10:FF:000067">
    <property type="entry name" value="alcohol dehydrogenase 1-like isoform X1"/>
    <property type="match status" value="1"/>
</dbReference>
<dbReference type="Gramene" id="OE9A059588T2">
    <property type="protein sequence ID" value="OE9A059588C2"/>
    <property type="gene ID" value="OE9A059588"/>
</dbReference>
<evidence type="ECO:0000259" key="9">
    <source>
        <dbReference type="Pfam" id="PF00107"/>
    </source>
</evidence>
<dbReference type="InterPro" id="IPR002328">
    <property type="entry name" value="ADH_Zn_CS"/>
</dbReference>
<dbReference type="PANTHER" id="PTHR43880:SF38">
    <property type="entry name" value="ALCOHOL DEHYDROGENASE-RELATED"/>
    <property type="match status" value="1"/>
</dbReference>
<dbReference type="EMBL" id="CACTIH010005572">
    <property type="protein sequence ID" value="CAA2997912.1"/>
    <property type="molecule type" value="Genomic_DNA"/>
</dbReference>
<comment type="cofactor">
    <cofactor evidence="1 8">
        <name>Zn(2+)</name>
        <dbReference type="ChEBI" id="CHEBI:29105"/>
    </cofactor>
</comment>
<comment type="similarity">
    <text evidence="7">Belongs to the zinc-containing alcohol dehydrogenase family. Class-IV subfamily.</text>
</comment>